<dbReference type="EMBL" id="MUGO01000025">
    <property type="protein sequence ID" value="PQA90272.1"/>
    <property type="molecule type" value="Genomic_DNA"/>
</dbReference>
<reference evidence="3 4" key="1">
    <citation type="submission" date="2016-11" db="EMBL/GenBank/DDBJ databases">
        <title>Whole genomes of Flavobacteriaceae.</title>
        <authorList>
            <person name="Stine C."/>
            <person name="Li C."/>
            <person name="Tadesse D."/>
        </authorList>
    </citation>
    <scope>NUCLEOTIDE SEQUENCE [LARGE SCALE GENOMIC DNA]</scope>
    <source>
        <strain evidence="3 4">DSM 21068</strain>
    </source>
</reference>
<sequence length="154" mass="17235">MQKKYLNMKTNVIKIFSLCTIVMFTFSCKTSATTDPSNLPKDISERPADEDSQKYDQAQLDQLKSSIDAEIAKEKCNNATEWAFSPIGAKACGGPIGYIAYPKKIEESILVKIEDFKTKMTDYNKKYNITSDCMMAAEPTSVKCQNGKAVLVYQ</sequence>
<proteinExistence type="predicted"/>
<evidence type="ECO:0000313" key="3">
    <source>
        <dbReference type="EMBL" id="PQA90272.1"/>
    </source>
</evidence>
<comment type="caution">
    <text evidence="3">The sequence shown here is derived from an EMBL/GenBank/DDBJ whole genome shotgun (WGS) entry which is preliminary data.</text>
</comment>
<keyword evidence="4" id="KW-1185">Reference proteome</keyword>
<organism evidence="3 4">
    <name type="scientific">Chryseobacterium piscicola</name>
    <dbReference type="NCBI Taxonomy" id="551459"/>
    <lineage>
        <taxon>Bacteria</taxon>
        <taxon>Pseudomonadati</taxon>
        <taxon>Bacteroidota</taxon>
        <taxon>Flavobacteriia</taxon>
        <taxon>Flavobacteriales</taxon>
        <taxon>Weeksellaceae</taxon>
        <taxon>Chryseobacterium group</taxon>
        <taxon>Chryseobacterium</taxon>
    </lineage>
</organism>
<feature type="chain" id="PRO_5015460499" evidence="2">
    <location>
        <begin position="33"/>
        <end position="154"/>
    </location>
</feature>
<gene>
    <name evidence="3" type="ORF">B0A70_14620</name>
</gene>
<evidence type="ECO:0000313" key="4">
    <source>
        <dbReference type="Proteomes" id="UP000238314"/>
    </source>
</evidence>
<evidence type="ECO:0000256" key="2">
    <source>
        <dbReference type="SAM" id="SignalP"/>
    </source>
</evidence>
<feature type="signal peptide" evidence="2">
    <location>
        <begin position="1"/>
        <end position="32"/>
    </location>
</feature>
<name>A0A2S7KBS0_9FLAO</name>
<feature type="region of interest" description="Disordered" evidence="1">
    <location>
        <begin position="32"/>
        <end position="55"/>
    </location>
</feature>
<accession>A0A2S7KBS0</accession>
<dbReference type="AlphaFoldDB" id="A0A2S7KBS0"/>
<dbReference type="PROSITE" id="PS51257">
    <property type="entry name" value="PROKAR_LIPOPROTEIN"/>
    <property type="match status" value="1"/>
</dbReference>
<evidence type="ECO:0000256" key="1">
    <source>
        <dbReference type="SAM" id="MobiDB-lite"/>
    </source>
</evidence>
<protein>
    <submittedName>
        <fullName evidence="3">Uncharacterized protein</fullName>
    </submittedName>
</protein>
<dbReference type="Proteomes" id="UP000238314">
    <property type="component" value="Unassembled WGS sequence"/>
</dbReference>
<keyword evidence="2" id="KW-0732">Signal</keyword>
<feature type="compositionally biased region" description="Basic and acidic residues" evidence="1">
    <location>
        <begin position="42"/>
        <end position="54"/>
    </location>
</feature>